<evidence type="ECO:0000256" key="5">
    <source>
        <dbReference type="RuleBase" id="RU362066"/>
    </source>
</evidence>
<evidence type="ECO:0000259" key="6">
    <source>
        <dbReference type="Pfam" id="PF02465"/>
    </source>
</evidence>
<protein>
    <recommendedName>
        <fullName evidence="5">Flagellar hook-associated protein 2</fullName>
        <shortName evidence="5">HAP2</shortName>
    </recommendedName>
    <alternativeName>
        <fullName evidence="5">Flagellar cap protein</fullName>
    </alternativeName>
</protein>
<dbReference type="GO" id="GO:0009424">
    <property type="term" value="C:bacterial-type flagellum hook"/>
    <property type="evidence" value="ECO:0007669"/>
    <property type="project" value="UniProtKB-UniRule"/>
</dbReference>
<comment type="subunit">
    <text evidence="2 5">Homopentamer.</text>
</comment>
<keyword evidence="5" id="KW-0964">Secreted</keyword>
<keyword evidence="4 5" id="KW-0975">Bacterial flagellum</keyword>
<dbReference type="InterPro" id="IPR010809">
    <property type="entry name" value="FliD_C"/>
</dbReference>
<evidence type="ECO:0000256" key="4">
    <source>
        <dbReference type="ARBA" id="ARBA00023143"/>
    </source>
</evidence>
<organism evidence="8 9">
    <name type="scientific">Clostridium thermosuccinogenes</name>
    <dbReference type="NCBI Taxonomy" id="84032"/>
    <lineage>
        <taxon>Bacteria</taxon>
        <taxon>Bacillati</taxon>
        <taxon>Bacillota</taxon>
        <taxon>Clostridia</taxon>
        <taxon>Eubacteriales</taxon>
        <taxon>Clostridiaceae</taxon>
        <taxon>Clostridium</taxon>
    </lineage>
</organism>
<dbReference type="EMBL" id="NIOJ01000005">
    <property type="protein sequence ID" value="PNU00982.1"/>
    <property type="molecule type" value="Genomic_DNA"/>
</dbReference>
<dbReference type="Pfam" id="PF02465">
    <property type="entry name" value="FliD_N"/>
    <property type="match status" value="1"/>
</dbReference>
<dbReference type="Pfam" id="PF07195">
    <property type="entry name" value="FliD_C"/>
    <property type="match status" value="1"/>
</dbReference>
<name>A0A2K2FK83_9CLOT</name>
<reference evidence="8 9" key="1">
    <citation type="submission" date="2017-06" db="EMBL/GenBank/DDBJ databases">
        <title>Investigating the central metabolism of Clostridium thermosuccinogenes.</title>
        <authorList>
            <person name="Koendjbiharie J.G."/>
            <person name="van Kranenburg R."/>
        </authorList>
    </citation>
    <scope>NUCLEOTIDE SEQUENCE [LARGE SCALE GENOMIC DNA]</scope>
    <source>
        <strain evidence="8 9">DSM 5806</strain>
    </source>
</reference>
<keyword evidence="3" id="KW-0175">Coiled coil</keyword>
<evidence type="ECO:0000256" key="1">
    <source>
        <dbReference type="ARBA" id="ARBA00009764"/>
    </source>
</evidence>
<evidence type="ECO:0000313" key="8">
    <source>
        <dbReference type="EMBL" id="PNU00982.1"/>
    </source>
</evidence>
<keyword evidence="9" id="KW-1185">Reference proteome</keyword>
<evidence type="ECO:0000259" key="7">
    <source>
        <dbReference type="Pfam" id="PF07195"/>
    </source>
</evidence>
<dbReference type="GO" id="GO:0007155">
    <property type="term" value="P:cell adhesion"/>
    <property type="evidence" value="ECO:0007669"/>
    <property type="project" value="InterPro"/>
</dbReference>
<dbReference type="Proteomes" id="UP000236151">
    <property type="component" value="Unassembled WGS sequence"/>
</dbReference>
<dbReference type="PANTHER" id="PTHR30288:SF0">
    <property type="entry name" value="FLAGELLAR HOOK-ASSOCIATED PROTEIN 2"/>
    <property type="match status" value="1"/>
</dbReference>
<evidence type="ECO:0000256" key="3">
    <source>
        <dbReference type="ARBA" id="ARBA00023054"/>
    </source>
</evidence>
<dbReference type="GO" id="GO:0005576">
    <property type="term" value="C:extracellular region"/>
    <property type="evidence" value="ECO:0007669"/>
    <property type="project" value="UniProtKB-SubCell"/>
</dbReference>
<dbReference type="InterPro" id="IPR003481">
    <property type="entry name" value="FliD_N"/>
</dbReference>
<comment type="subcellular location">
    <subcellularLocation>
        <location evidence="5">Secreted</location>
    </subcellularLocation>
    <subcellularLocation>
        <location evidence="5">Bacterial flagellum</location>
    </subcellularLocation>
</comment>
<accession>A0A2K2FK83</accession>
<dbReference type="KEGG" id="cthd:CDO33_00725"/>
<dbReference type="InterPro" id="IPR040026">
    <property type="entry name" value="FliD"/>
</dbReference>
<dbReference type="PANTHER" id="PTHR30288">
    <property type="entry name" value="FLAGELLAR CAP/ASSEMBLY PROTEIN FLID"/>
    <property type="match status" value="1"/>
</dbReference>
<comment type="similarity">
    <text evidence="1 5">Belongs to the FliD family.</text>
</comment>
<comment type="function">
    <text evidence="5">Required for morphogenesis and for the elongation of the flagellar filament by facilitating polymerization of the flagellin monomers at the tip of growing filament. Forms a capping structure, which prevents flagellin subunits (transported through the central channel of the flagellum) from leaking out without polymerization at the distal end.</text>
</comment>
<feature type="domain" description="Flagellar hook-associated protein 2 N-terminal" evidence="6">
    <location>
        <begin position="23"/>
        <end position="124"/>
    </location>
</feature>
<gene>
    <name evidence="8" type="ORF">CDQ84_03655</name>
</gene>
<evidence type="ECO:0000313" key="9">
    <source>
        <dbReference type="Proteomes" id="UP000236151"/>
    </source>
</evidence>
<dbReference type="GO" id="GO:0009421">
    <property type="term" value="C:bacterial-type flagellum filament cap"/>
    <property type="evidence" value="ECO:0007669"/>
    <property type="project" value="InterPro"/>
</dbReference>
<feature type="domain" description="Flagellar hook-associated protein 2 C-terminal" evidence="7">
    <location>
        <begin position="584"/>
        <end position="877"/>
    </location>
</feature>
<proteinExistence type="inferred from homology"/>
<dbReference type="AlphaFoldDB" id="A0A2K2FK83"/>
<sequence>MMGMATNSYINAMSNRFRMTGTSGLDVESMVQQLMKVERLKMDKLVKSRQLKTWMMEDYRSITNKMREFYDTYFNIAKPATNFTSASAFTAYKAVSSNSAISVTAGSGATTGVRQITVKSTASAATKNGASMPASLKGASAVDMTKMKKGKQFTITLDGVTKTITLDKDYSSGTVSELAGDGTSGLQKLIDDAFGAGKIKVEEDKNNPGALVFTPALKSSSLSIGNATDSYLSVLGLVNGKSNAITSGAITDFSGTEFKDREFKVQIGSGTAVTVKINAEVNSIDELINSINDALIGTEVKVDGKTSNLGKYVRVIKDSGSSESDKLKFVAIDSSQTIKLQSSDNSDADLLSKIGISSGTSISNLSGSVNISASDAYKSFNIKVDDGTTVKTVNIYLDGDYTDFSDLQAAIQSQISDKVSGVSGVEVRITDGKISFVSTDQNAVKQITVEAEDVRSALGFSSSQTSSNRINLNDTLENINKSGILAENFNFGTDDELSFTINGEEFTVSKTDTLSSIISRINSSSAGVTIRYDTVNNRFAIQSKNTGSAAVIDNEDNTDGDGGNFFKALGITTTTDQGGSITRGTNASLTIDGVDVERSTNEFTIEGVTYKLQEMASGADPISATVTVSSNPDELFEKIKGFVDKYNELVGLINTKLNEERFRDYEPLTSEQKAQMSENEIKLWEEKARSGLLRNDSTLSSILNNMRRALYDAIYSDASDSDSKLSLHLSSIGITTSSNYKDGGKLVIDEQKLKNAIINNPDEVVQLFAKDDSGISYYNTLSDSSKKSERYKESGLAVRLSDIIQDNIRVIGNSNGQKGALLEKAGMIGDSSEYTNLLYKEIKSYDKSIYEMTIKLIEKENSYYNMFAAMEDALNKMYSQSSWLAAQFSQG</sequence>
<evidence type="ECO:0000256" key="2">
    <source>
        <dbReference type="ARBA" id="ARBA00011255"/>
    </source>
</evidence>
<dbReference type="GO" id="GO:0071973">
    <property type="term" value="P:bacterial-type flagellum-dependent cell motility"/>
    <property type="evidence" value="ECO:0007669"/>
    <property type="project" value="TreeGrafter"/>
</dbReference>
<comment type="caution">
    <text evidence="8">The sequence shown here is derived from an EMBL/GenBank/DDBJ whole genome shotgun (WGS) entry which is preliminary data.</text>
</comment>